<dbReference type="SUPFAM" id="SSF50022">
    <property type="entry name" value="ISP domain"/>
    <property type="match status" value="1"/>
</dbReference>
<keyword evidence="2" id="KW-0479">Metal-binding</keyword>
<keyword evidence="3" id="KW-0408">Iron</keyword>
<dbReference type="AlphaFoldDB" id="A0A8J2TZV4"/>
<name>A0A8J2TZV4_9MICO</name>
<reference evidence="6" key="2">
    <citation type="submission" date="2020-09" db="EMBL/GenBank/DDBJ databases">
        <authorList>
            <person name="Sun Q."/>
            <person name="Zhou Y."/>
        </authorList>
    </citation>
    <scope>NUCLEOTIDE SEQUENCE</scope>
    <source>
        <strain evidence="6">CGMCC 1.12785</strain>
    </source>
</reference>
<proteinExistence type="predicted"/>
<protein>
    <submittedName>
        <fullName evidence="6">Non-heme iron oxygenase ferredoxin subunit</fullName>
    </submittedName>
</protein>
<dbReference type="Pfam" id="PF00355">
    <property type="entry name" value="Rieske"/>
    <property type="match status" value="1"/>
</dbReference>
<dbReference type="Gene3D" id="2.102.10.10">
    <property type="entry name" value="Rieske [2Fe-2S] iron-sulphur domain"/>
    <property type="match status" value="1"/>
</dbReference>
<comment type="caution">
    <text evidence="6">The sequence shown here is derived from an EMBL/GenBank/DDBJ whole genome shotgun (WGS) entry which is preliminary data.</text>
</comment>
<keyword evidence="7" id="KW-1185">Reference proteome</keyword>
<dbReference type="InterPro" id="IPR017941">
    <property type="entry name" value="Rieske_2Fe-2S"/>
</dbReference>
<keyword evidence="1" id="KW-0001">2Fe-2S</keyword>
<dbReference type="RefSeq" id="WP_188551418.1">
    <property type="nucleotide sequence ID" value="NZ_BMFY01000013.1"/>
</dbReference>
<reference evidence="6" key="1">
    <citation type="journal article" date="2014" name="Int. J. Syst. Evol. Microbiol.">
        <title>Complete genome sequence of Corynebacterium casei LMG S-19264T (=DSM 44701T), isolated from a smear-ripened cheese.</title>
        <authorList>
            <consortium name="US DOE Joint Genome Institute (JGI-PGF)"/>
            <person name="Walter F."/>
            <person name="Albersmeier A."/>
            <person name="Kalinowski J."/>
            <person name="Ruckert C."/>
        </authorList>
    </citation>
    <scope>NUCLEOTIDE SEQUENCE</scope>
    <source>
        <strain evidence="6">CGMCC 1.12785</strain>
    </source>
</reference>
<dbReference type="GO" id="GO:0046872">
    <property type="term" value="F:metal ion binding"/>
    <property type="evidence" value="ECO:0007669"/>
    <property type="project" value="UniProtKB-KW"/>
</dbReference>
<dbReference type="InterPro" id="IPR036922">
    <property type="entry name" value="Rieske_2Fe-2S_sf"/>
</dbReference>
<keyword evidence="4" id="KW-0411">Iron-sulfur</keyword>
<accession>A0A8J2TZV4</accession>
<evidence type="ECO:0000256" key="4">
    <source>
        <dbReference type="ARBA" id="ARBA00023014"/>
    </source>
</evidence>
<dbReference type="PANTHER" id="PTHR21496">
    <property type="entry name" value="FERREDOXIN-RELATED"/>
    <property type="match status" value="1"/>
</dbReference>
<dbReference type="PANTHER" id="PTHR21496:SF23">
    <property type="entry name" value="3-PHENYLPROPIONATE_CINNAMIC ACID DIOXYGENASE FERREDOXIN SUBUNIT"/>
    <property type="match status" value="1"/>
</dbReference>
<evidence type="ECO:0000259" key="5">
    <source>
        <dbReference type="PROSITE" id="PS51296"/>
    </source>
</evidence>
<evidence type="ECO:0000256" key="3">
    <source>
        <dbReference type="ARBA" id="ARBA00023004"/>
    </source>
</evidence>
<dbReference type="GO" id="GO:0051537">
    <property type="term" value="F:2 iron, 2 sulfur cluster binding"/>
    <property type="evidence" value="ECO:0007669"/>
    <property type="project" value="UniProtKB-KW"/>
</dbReference>
<organism evidence="6 7">
    <name type="scientific">Sediminivirga luteola</name>
    <dbReference type="NCBI Taxonomy" id="1774748"/>
    <lineage>
        <taxon>Bacteria</taxon>
        <taxon>Bacillati</taxon>
        <taxon>Actinomycetota</taxon>
        <taxon>Actinomycetes</taxon>
        <taxon>Micrococcales</taxon>
        <taxon>Brevibacteriaceae</taxon>
        <taxon>Sediminivirga</taxon>
    </lineage>
</organism>
<dbReference type="GO" id="GO:0004497">
    <property type="term" value="F:monooxygenase activity"/>
    <property type="evidence" value="ECO:0007669"/>
    <property type="project" value="UniProtKB-ARBA"/>
</dbReference>
<sequence length="110" mass="11767">MSFAVACARSELAPGKAVRAEVGERELCIVQDESGTVHALDDICTHGDVSLSEGEVEGCTIECWGHGSRFDLTTGEPQTPPAWEPVRVYPVSLEGEDVLVDIDNPINPST</sequence>
<dbReference type="CDD" id="cd03528">
    <property type="entry name" value="Rieske_RO_ferredoxin"/>
    <property type="match status" value="1"/>
</dbReference>
<dbReference type="GO" id="GO:0016705">
    <property type="term" value="F:oxidoreductase activity, acting on paired donors, with incorporation or reduction of molecular oxygen"/>
    <property type="evidence" value="ECO:0007669"/>
    <property type="project" value="UniProtKB-ARBA"/>
</dbReference>
<gene>
    <name evidence="6" type="ORF">GCM10011333_26900</name>
</gene>
<feature type="domain" description="Rieske" evidence="5">
    <location>
        <begin position="4"/>
        <end position="100"/>
    </location>
</feature>
<evidence type="ECO:0000313" key="6">
    <source>
        <dbReference type="EMBL" id="GGA22538.1"/>
    </source>
</evidence>
<dbReference type="Proteomes" id="UP000616114">
    <property type="component" value="Unassembled WGS sequence"/>
</dbReference>
<evidence type="ECO:0000313" key="7">
    <source>
        <dbReference type="Proteomes" id="UP000616114"/>
    </source>
</evidence>
<dbReference type="PROSITE" id="PS51296">
    <property type="entry name" value="RIESKE"/>
    <property type="match status" value="1"/>
</dbReference>
<evidence type="ECO:0000256" key="2">
    <source>
        <dbReference type="ARBA" id="ARBA00022723"/>
    </source>
</evidence>
<evidence type="ECO:0000256" key="1">
    <source>
        <dbReference type="ARBA" id="ARBA00022714"/>
    </source>
</evidence>
<dbReference type="EMBL" id="BMFY01000013">
    <property type="protein sequence ID" value="GGA22538.1"/>
    <property type="molecule type" value="Genomic_DNA"/>
</dbReference>